<dbReference type="AlphaFoldDB" id="A0A5Q2N1D5"/>
<dbReference type="Proteomes" id="UP000366051">
    <property type="component" value="Chromosome"/>
</dbReference>
<evidence type="ECO:0000313" key="1">
    <source>
        <dbReference type="EMBL" id="QGG48617.1"/>
    </source>
</evidence>
<dbReference type="KEGG" id="hcv:FTV88_2524"/>
<keyword evidence="2" id="KW-1185">Reference proteome</keyword>
<evidence type="ECO:0000313" key="2">
    <source>
        <dbReference type="Proteomes" id="UP000366051"/>
    </source>
</evidence>
<dbReference type="EMBL" id="CP045875">
    <property type="protein sequence ID" value="QGG48617.1"/>
    <property type="molecule type" value="Genomic_DNA"/>
</dbReference>
<gene>
    <name evidence="1" type="ORF">FTV88_2524</name>
</gene>
<proteinExistence type="predicted"/>
<sequence>MKQAQKKHSFLAIYSSFYYITRALLREEELQDPAHSLFKARKKTCNHRYSASLA</sequence>
<reference evidence="2" key="1">
    <citation type="submission" date="2019-11" db="EMBL/GenBank/DDBJ databases">
        <title>Genome sequence of Heliorestis convoluta strain HH, an alkaliphilic and minimalistic phototrophic bacterium from a soda lake in Egypt.</title>
        <authorList>
            <person name="Dewey E.D."/>
            <person name="Stokes L.M."/>
            <person name="Burchell B.M."/>
            <person name="Shaffer K.N."/>
            <person name="Huntington A.M."/>
            <person name="Baker J.M."/>
            <person name="Nadendla S."/>
            <person name="Giglio M.G."/>
            <person name="Touchman J.W."/>
            <person name="Blankenship R.E."/>
            <person name="Madigan M.T."/>
            <person name="Sattley W.M."/>
        </authorList>
    </citation>
    <scope>NUCLEOTIDE SEQUENCE [LARGE SCALE GENOMIC DNA]</scope>
    <source>
        <strain evidence="2">HH</strain>
    </source>
</reference>
<organism evidence="1 2">
    <name type="scientific">Heliorestis convoluta</name>
    <dbReference type="NCBI Taxonomy" id="356322"/>
    <lineage>
        <taxon>Bacteria</taxon>
        <taxon>Bacillati</taxon>
        <taxon>Bacillota</taxon>
        <taxon>Clostridia</taxon>
        <taxon>Eubacteriales</taxon>
        <taxon>Heliobacteriaceae</taxon>
        <taxon>Heliorestis</taxon>
    </lineage>
</organism>
<name>A0A5Q2N1D5_9FIRM</name>
<accession>A0A5Q2N1D5</accession>
<protein>
    <submittedName>
        <fullName evidence="1">Uncharacterized protein</fullName>
    </submittedName>
</protein>